<accession>A0A8H5T5S1</accession>
<reference evidence="5 6" key="1">
    <citation type="submission" date="2020-05" db="EMBL/GenBank/DDBJ databases">
        <title>Identification and distribution of gene clusters putatively required for synthesis of sphingolipid metabolism inhibitors in phylogenetically diverse species of the filamentous fungus Fusarium.</title>
        <authorList>
            <person name="Kim H.-S."/>
            <person name="Busman M."/>
            <person name="Brown D.W."/>
            <person name="Divon H."/>
            <person name="Uhlig S."/>
            <person name="Proctor R.H."/>
        </authorList>
    </citation>
    <scope>NUCLEOTIDE SEQUENCE [LARGE SCALE GENOMIC DNA]</scope>
    <source>
        <strain evidence="5 6">NRRL 20693</strain>
    </source>
</reference>
<sequence>MDKTHKDAVIEHATQTKHLVHDPHSFLTELVVQQQQYHCIGWLCHFDILSCVPLPPDSIAYSGAAAKAHVPLSNLQSVARMAMTAGFLSETRDGKLSHNALSAQFVTDVHMRTQLLYMFNQTVPLMAALTEATDRWGDTSATNETAYNVVHNTDLSFFDYLKTKPDFNESFHTFMKSRAVSHTGSNVEHLLDAFDWKSLGQGKVVDVGGSSGSTAIMLAKAHPELNLVIEDLPEPLKTAKARVSELSEDMRSRIEIREYDFFTPQPVKRADVYLLRTILHDWPNSDAIKILQGVVEAMGPSSRLLIMDMVLPKPGSGSRTFEATLRQKDLTMIQTFNAKEREVEEWRDLLNKADARLMIRAIERPAASELSVIEAVLEEPENGLL</sequence>
<keyword evidence="1 5" id="KW-0489">Methyltransferase</keyword>
<protein>
    <submittedName>
        <fullName evidence="5">Fusarubin cluster-methyltransferase</fullName>
    </submittedName>
</protein>
<keyword evidence="2 5" id="KW-0808">Transferase</keyword>
<dbReference type="GO" id="GO:0032259">
    <property type="term" value="P:methylation"/>
    <property type="evidence" value="ECO:0007669"/>
    <property type="project" value="UniProtKB-KW"/>
</dbReference>
<dbReference type="InterPro" id="IPR036390">
    <property type="entry name" value="WH_DNA-bd_sf"/>
</dbReference>
<dbReference type="PANTHER" id="PTHR43712">
    <property type="entry name" value="PUTATIVE (AFU_ORTHOLOGUE AFUA_4G14580)-RELATED"/>
    <property type="match status" value="1"/>
</dbReference>
<evidence type="ECO:0000313" key="5">
    <source>
        <dbReference type="EMBL" id="KAF5662737.1"/>
    </source>
</evidence>
<comment type="caution">
    <text evidence="5">The sequence shown here is derived from an EMBL/GenBank/DDBJ whole genome shotgun (WGS) entry which is preliminary data.</text>
</comment>
<evidence type="ECO:0000256" key="1">
    <source>
        <dbReference type="ARBA" id="ARBA00022603"/>
    </source>
</evidence>
<dbReference type="PROSITE" id="PS51683">
    <property type="entry name" value="SAM_OMT_II"/>
    <property type="match status" value="1"/>
</dbReference>
<dbReference type="EMBL" id="JAAGWQ010000159">
    <property type="protein sequence ID" value="KAF5662737.1"/>
    <property type="molecule type" value="Genomic_DNA"/>
</dbReference>
<evidence type="ECO:0000313" key="6">
    <source>
        <dbReference type="Proteomes" id="UP000567885"/>
    </source>
</evidence>
<gene>
    <name evidence="5" type="ORF">FHETE_7843</name>
</gene>
<dbReference type="Pfam" id="PF00891">
    <property type="entry name" value="Methyltransf_2"/>
    <property type="match status" value="1"/>
</dbReference>
<dbReference type="SUPFAM" id="SSF53335">
    <property type="entry name" value="S-adenosyl-L-methionine-dependent methyltransferases"/>
    <property type="match status" value="1"/>
</dbReference>
<evidence type="ECO:0000256" key="3">
    <source>
        <dbReference type="ARBA" id="ARBA00022691"/>
    </source>
</evidence>
<feature type="domain" description="O-methyltransferase C-terminal" evidence="4">
    <location>
        <begin position="143"/>
        <end position="353"/>
    </location>
</feature>
<evidence type="ECO:0000259" key="4">
    <source>
        <dbReference type="Pfam" id="PF00891"/>
    </source>
</evidence>
<dbReference type="InterPro" id="IPR016461">
    <property type="entry name" value="COMT-like"/>
</dbReference>
<keyword evidence="6" id="KW-1185">Reference proteome</keyword>
<dbReference type="InterPro" id="IPR001077">
    <property type="entry name" value="COMT_C"/>
</dbReference>
<dbReference type="OrthoDB" id="1606438at2759"/>
<dbReference type="Gene3D" id="3.40.50.150">
    <property type="entry name" value="Vaccinia Virus protein VP39"/>
    <property type="match status" value="1"/>
</dbReference>
<name>A0A8H5T5S1_FUSHE</name>
<dbReference type="CDD" id="cd02440">
    <property type="entry name" value="AdoMet_MTases"/>
    <property type="match status" value="1"/>
</dbReference>
<evidence type="ECO:0000256" key="2">
    <source>
        <dbReference type="ARBA" id="ARBA00022679"/>
    </source>
</evidence>
<organism evidence="5 6">
    <name type="scientific">Fusarium heterosporum</name>
    <dbReference type="NCBI Taxonomy" id="42747"/>
    <lineage>
        <taxon>Eukaryota</taxon>
        <taxon>Fungi</taxon>
        <taxon>Dikarya</taxon>
        <taxon>Ascomycota</taxon>
        <taxon>Pezizomycotina</taxon>
        <taxon>Sordariomycetes</taxon>
        <taxon>Hypocreomycetidae</taxon>
        <taxon>Hypocreales</taxon>
        <taxon>Nectriaceae</taxon>
        <taxon>Fusarium</taxon>
        <taxon>Fusarium heterosporum species complex</taxon>
    </lineage>
</organism>
<dbReference type="InterPro" id="IPR029063">
    <property type="entry name" value="SAM-dependent_MTases_sf"/>
</dbReference>
<dbReference type="Proteomes" id="UP000567885">
    <property type="component" value="Unassembled WGS sequence"/>
</dbReference>
<keyword evidence="3" id="KW-0949">S-adenosyl-L-methionine</keyword>
<dbReference type="PANTHER" id="PTHR43712:SF19">
    <property type="entry name" value="DUAL O-METHYLTRANSFERASE_FAD-DEPENDENT MONOOXYGENASE ELCB"/>
    <property type="match status" value="1"/>
</dbReference>
<dbReference type="SUPFAM" id="SSF46785">
    <property type="entry name" value="Winged helix' DNA-binding domain"/>
    <property type="match status" value="1"/>
</dbReference>
<dbReference type="AlphaFoldDB" id="A0A8H5T5S1"/>
<dbReference type="GO" id="GO:0008171">
    <property type="term" value="F:O-methyltransferase activity"/>
    <property type="evidence" value="ECO:0007669"/>
    <property type="project" value="InterPro"/>
</dbReference>
<proteinExistence type="predicted"/>